<organism evidence="2 3">
    <name type="scientific">Allorhodopirellula solitaria</name>
    <dbReference type="NCBI Taxonomy" id="2527987"/>
    <lineage>
        <taxon>Bacteria</taxon>
        <taxon>Pseudomonadati</taxon>
        <taxon>Planctomycetota</taxon>
        <taxon>Planctomycetia</taxon>
        <taxon>Pirellulales</taxon>
        <taxon>Pirellulaceae</taxon>
        <taxon>Allorhodopirellula</taxon>
    </lineage>
</organism>
<dbReference type="PANTHER" id="PTHR47908:SF2">
    <property type="entry name" value="TETRATRICOPEPTIDE REPEAT (TPR)-LIKE SUPERFAMILY PROTEIN"/>
    <property type="match status" value="1"/>
</dbReference>
<dbReference type="Pfam" id="PF13432">
    <property type="entry name" value="TPR_16"/>
    <property type="match status" value="1"/>
</dbReference>
<dbReference type="SMART" id="SM00028">
    <property type="entry name" value="TPR"/>
    <property type="match status" value="2"/>
</dbReference>
<feature type="repeat" description="TPR" evidence="1">
    <location>
        <begin position="58"/>
        <end position="91"/>
    </location>
</feature>
<dbReference type="PROSITE" id="PS50293">
    <property type="entry name" value="TPR_REGION"/>
    <property type="match status" value="1"/>
</dbReference>
<keyword evidence="2" id="KW-0449">Lipoprotein</keyword>
<proteinExistence type="predicted"/>
<sequence>MNAAQAPFTTLQFYAFLLLSGVFCFPVWAEETDLHQERHRAAIQTARALVAGQPAPPAGSLVGLADALLRGGQYDEAVTSFERAIERDPQSEPYLWQYGIALFFAGRYDEARSLFEKHRVVNPHDVENAAWHFVCVAKADSVSKAREILLPAPGDSRAPMKAVLQRLQGGDFEAIDAAVEKNRGTPSYASAEFYGNLYIGLIADAEGNAEVASEHLRKASQSELTHYMADVARVYANWIDTQH</sequence>
<dbReference type="EMBL" id="SJPK01000004">
    <property type="protein sequence ID" value="TWT67391.1"/>
    <property type="molecule type" value="Genomic_DNA"/>
</dbReference>
<dbReference type="RefSeq" id="WP_146391269.1">
    <property type="nucleotide sequence ID" value="NZ_SJPK01000004.1"/>
</dbReference>
<dbReference type="PANTHER" id="PTHR47908">
    <property type="match status" value="1"/>
</dbReference>
<dbReference type="Gene3D" id="1.25.40.10">
    <property type="entry name" value="Tetratricopeptide repeat domain"/>
    <property type="match status" value="1"/>
</dbReference>
<dbReference type="InterPro" id="IPR019734">
    <property type="entry name" value="TPR_rpt"/>
</dbReference>
<keyword evidence="3" id="KW-1185">Reference proteome</keyword>
<comment type="caution">
    <text evidence="2">The sequence shown here is derived from an EMBL/GenBank/DDBJ whole genome shotgun (WGS) entry which is preliminary data.</text>
</comment>
<reference evidence="2 3" key="1">
    <citation type="submission" date="2019-02" db="EMBL/GenBank/DDBJ databases">
        <title>Deep-cultivation of Planctomycetes and their phenomic and genomic characterization uncovers novel biology.</title>
        <authorList>
            <person name="Wiegand S."/>
            <person name="Jogler M."/>
            <person name="Boedeker C."/>
            <person name="Pinto D."/>
            <person name="Vollmers J."/>
            <person name="Rivas-Marin E."/>
            <person name="Kohn T."/>
            <person name="Peeters S.H."/>
            <person name="Heuer A."/>
            <person name="Rast P."/>
            <person name="Oberbeckmann S."/>
            <person name="Bunk B."/>
            <person name="Jeske O."/>
            <person name="Meyerdierks A."/>
            <person name="Storesund J.E."/>
            <person name="Kallscheuer N."/>
            <person name="Luecker S."/>
            <person name="Lage O.M."/>
            <person name="Pohl T."/>
            <person name="Merkel B.J."/>
            <person name="Hornburger P."/>
            <person name="Mueller R.-W."/>
            <person name="Bruemmer F."/>
            <person name="Labrenz M."/>
            <person name="Spormann A.M."/>
            <person name="Op Den Camp H."/>
            <person name="Overmann J."/>
            <person name="Amann R."/>
            <person name="Jetten M.S.M."/>
            <person name="Mascher T."/>
            <person name="Medema M.H."/>
            <person name="Devos D.P."/>
            <person name="Kaster A.-K."/>
            <person name="Ovreas L."/>
            <person name="Rohde M."/>
            <person name="Galperin M.Y."/>
            <person name="Jogler C."/>
        </authorList>
    </citation>
    <scope>NUCLEOTIDE SEQUENCE [LARGE SCALE GENOMIC DNA]</scope>
    <source>
        <strain evidence="2 3">CA85</strain>
    </source>
</reference>
<evidence type="ECO:0000256" key="1">
    <source>
        <dbReference type="PROSITE-ProRule" id="PRU00339"/>
    </source>
</evidence>
<dbReference type="PROSITE" id="PS50005">
    <property type="entry name" value="TPR"/>
    <property type="match status" value="1"/>
</dbReference>
<dbReference type="OrthoDB" id="272871at2"/>
<accession>A0A5C5XY01</accession>
<keyword evidence="1" id="KW-0802">TPR repeat</keyword>
<dbReference type="SUPFAM" id="SSF48452">
    <property type="entry name" value="TPR-like"/>
    <property type="match status" value="1"/>
</dbReference>
<name>A0A5C5XY01_9BACT</name>
<dbReference type="Proteomes" id="UP000318053">
    <property type="component" value="Unassembled WGS sequence"/>
</dbReference>
<evidence type="ECO:0000313" key="2">
    <source>
        <dbReference type="EMBL" id="TWT67391.1"/>
    </source>
</evidence>
<protein>
    <submittedName>
        <fullName evidence="2">Lipoprotein NlpI</fullName>
    </submittedName>
</protein>
<dbReference type="InterPro" id="IPR011990">
    <property type="entry name" value="TPR-like_helical_dom_sf"/>
</dbReference>
<evidence type="ECO:0000313" key="3">
    <source>
        <dbReference type="Proteomes" id="UP000318053"/>
    </source>
</evidence>
<gene>
    <name evidence="2" type="ORF">CA85_22410</name>
</gene>
<dbReference type="AlphaFoldDB" id="A0A5C5XY01"/>